<feature type="transmembrane region" description="Helical" evidence="8">
    <location>
        <begin position="222"/>
        <end position="246"/>
    </location>
</feature>
<proteinExistence type="inferred from homology"/>
<evidence type="ECO:0000256" key="7">
    <source>
        <dbReference type="ARBA" id="ARBA00023136"/>
    </source>
</evidence>
<dbReference type="GO" id="GO:0055085">
    <property type="term" value="P:transmembrane transport"/>
    <property type="evidence" value="ECO:0007669"/>
    <property type="project" value="TreeGrafter"/>
</dbReference>
<feature type="transmembrane region" description="Helical" evidence="8">
    <location>
        <begin position="12"/>
        <end position="41"/>
    </location>
</feature>
<comment type="caution">
    <text evidence="9">The sequence shown here is derived from an EMBL/GenBank/DDBJ whole genome shotgun (WGS) entry which is preliminary data.</text>
</comment>
<dbReference type="RefSeq" id="WP_155447860.1">
    <property type="nucleotide sequence ID" value="NZ_JAOQNR010000020.1"/>
</dbReference>
<evidence type="ECO:0000256" key="5">
    <source>
        <dbReference type="ARBA" id="ARBA00022692"/>
    </source>
</evidence>
<dbReference type="InterPro" id="IPR002549">
    <property type="entry name" value="AI-2E-like"/>
</dbReference>
<name>A0A6N8DRI5_RHOAC</name>
<evidence type="ECO:0000313" key="10">
    <source>
        <dbReference type="Proteomes" id="UP000439113"/>
    </source>
</evidence>
<protein>
    <submittedName>
        <fullName evidence="9">AI-2E family transporter</fullName>
    </submittedName>
</protein>
<evidence type="ECO:0000256" key="4">
    <source>
        <dbReference type="ARBA" id="ARBA00022475"/>
    </source>
</evidence>
<evidence type="ECO:0000256" key="3">
    <source>
        <dbReference type="ARBA" id="ARBA00022448"/>
    </source>
</evidence>
<evidence type="ECO:0000256" key="2">
    <source>
        <dbReference type="ARBA" id="ARBA00009773"/>
    </source>
</evidence>
<dbReference type="Proteomes" id="UP000439113">
    <property type="component" value="Unassembled WGS sequence"/>
</dbReference>
<keyword evidence="5 8" id="KW-0812">Transmembrane</keyword>
<feature type="transmembrane region" description="Helical" evidence="8">
    <location>
        <begin position="316"/>
        <end position="347"/>
    </location>
</feature>
<dbReference type="AlphaFoldDB" id="A0A6N8DRI5"/>
<comment type="subcellular location">
    <subcellularLocation>
        <location evidence="1">Cell membrane</location>
        <topology evidence="1">Multi-pass membrane protein</topology>
    </subcellularLocation>
</comment>
<evidence type="ECO:0000256" key="6">
    <source>
        <dbReference type="ARBA" id="ARBA00022989"/>
    </source>
</evidence>
<dbReference type="Pfam" id="PF01594">
    <property type="entry name" value="AI-2E_transport"/>
    <property type="match status" value="1"/>
</dbReference>
<accession>A0A6N8DRI5</accession>
<organism evidence="9 10">
    <name type="scientific">Rhodoblastus acidophilus</name>
    <name type="common">Rhodopseudomonas acidophila</name>
    <dbReference type="NCBI Taxonomy" id="1074"/>
    <lineage>
        <taxon>Bacteria</taxon>
        <taxon>Pseudomonadati</taxon>
        <taxon>Pseudomonadota</taxon>
        <taxon>Alphaproteobacteria</taxon>
        <taxon>Hyphomicrobiales</taxon>
        <taxon>Rhodoblastaceae</taxon>
        <taxon>Rhodoblastus</taxon>
    </lineage>
</organism>
<gene>
    <name evidence="9" type="ORF">GJ654_19550</name>
</gene>
<feature type="transmembrane region" description="Helical" evidence="8">
    <location>
        <begin position="53"/>
        <end position="78"/>
    </location>
</feature>
<comment type="similarity">
    <text evidence="2">Belongs to the autoinducer-2 exporter (AI-2E) (TC 2.A.86) family.</text>
</comment>
<keyword evidence="6 8" id="KW-1133">Transmembrane helix</keyword>
<dbReference type="GO" id="GO:0005886">
    <property type="term" value="C:plasma membrane"/>
    <property type="evidence" value="ECO:0007669"/>
    <property type="project" value="UniProtKB-SubCell"/>
</dbReference>
<reference evidence="9 10" key="1">
    <citation type="submission" date="2019-11" db="EMBL/GenBank/DDBJ databases">
        <title>Whole-genome sequence of a Rhodoblastus acidophilus DSM 142.</title>
        <authorList>
            <person name="Kyndt J.A."/>
            <person name="Meyer T.E."/>
        </authorList>
    </citation>
    <scope>NUCLEOTIDE SEQUENCE [LARGE SCALE GENOMIC DNA]</scope>
    <source>
        <strain evidence="9 10">DSM 142</strain>
    </source>
</reference>
<keyword evidence="7 8" id="KW-0472">Membrane</keyword>
<dbReference type="OrthoDB" id="5792512at2"/>
<evidence type="ECO:0000256" key="1">
    <source>
        <dbReference type="ARBA" id="ARBA00004651"/>
    </source>
</evidence>
<keyword evidence="3" id="KW-0813">Transport</keyword>
<feature type="transmembrane region" description="Helical" evidence="8">
    <location>
        <begin position="161"/>
        <end position="181"/>
    </location>
</feature>
<feature type="transmembrane region" description="Helical" evidence="8">
    <location>
        <begin position="252"/>
        <end position="273"/>
    </location>
</feature>
<evidence type="ECO:0000256" key="8">
    <source>
        <dbReference type="SAM" id="Phobius"/>
    </source>
</evidence>
<evidence type="ECO:0000313" key="9">
    <source>
        <dbReference type="EMBL" id="MTV33180.1"/>
    </source>
</evidence>
<dbReference type="PANTHER" id="PTHR21716:SF53">
    <property type="entry name" value="PERMEASE PERM-RELATED"/>
    <property type="match status" value="1"/>
</dbReference>
<dbReference type="PANTHER" id="PTHR21716">
    <property type="entry name" value="TRANSMEMBRANE PROTEIN"/>
    <property type="match status" value="1"/>
</dbReference>
<dbReference type="EMBL" id="WNKS01000028">
    <property type="protein sequence ID" value="MTV33180.1"/>
    <property type="molecule type" value="Genomic_DNA"/>
</dbReference>
<keyword evidence="4" id="KW-1003">Cell membrane</keyword>
<sequence length="368" mass="39354">MRIEWQVAFWLLMLVLASLGLYMFASVLAPFVAALILGYVLDPVADRLEKLGLSRLMATLVILAAFIVVLTIVIFVLAPVLGRQVVGFAESLPVYAAKLQTLATDQAADLLQKYGGEWLQRFGLDGANASESIQKSLGNFVGQGVQWFGNFLKGIWSGGQALVGIVTLTVITPVVTFYLLLDWDKMVAVLYSLVPPRHRAAVLEIAGDIDRALSGFLRGQSLVCLFLGLWYGLGLSLIGLNFGFLIGTSAGLLSFIPYVGSLTALVFSAVVAIVQGWPHMGLFGMAMGVVVTGQFLEGNLLTPKLVGGSVGLHPVWLIFALLAFGSLFGFVGMILAVPAAAAFGVLVRFAAARYKKSPLFHGMDLDTP</sequence>